<dbReference type="GO" id="GO:0042597">
    <property type="term" value="C:periplasmic space"/>
    <property type="evidence" value="ECO:0007669"/>
    <property type="project" value="UniProtKB-SubCell"/>
</dbReference>
<name>A0A317Q912_9GAMM</name>
<keyword evidence="6 7" id="KW-0676">Redox-active center</keyword>
<sequence length="247" mass="26800">MQLSFSSLKQLTVPIVAAALIACQPASEANLGNSQETEFNTAYLEQMGFVVESHQAAPMDGLIEVITNQGLVYTNIDGSQLISGRIYDITAAEPVNLSDLSLNAMRQRDVATWADSTIEYAAPDVKHVVYVFTDPSCGYCRQLHERLEDYQALGISVRYLAWPRTGLTGSAAKLLEQAWCADDQRQALTAIKQDQALPAANCEAPIAAHYALGHKFGVRGTPAFVLPSGQLVPGLLPPQQLLAELER</sequence>
<dbReference type="InterPro" id="IPR036249">
    <property type="entry name" value="Thioredoxin-like_sf"/>
</dbReference>
<dbReference type="InterPro" id="IPR018950">
    <property type="entry name" value="DiS-bond_isomerase_DsbC/G_N"/>
</dbReference>
<dbReference type="EMBL" id="QGTT01000003">
    <property type="protein sequence ID" value="PWW14317.1"/>
    <property type="molecule type" value="Genomic_DNA"/>
</dbReference>
<evidence type="ECO:0000256" key="2">
    <source>
        <dbReference type="ARBA" id="ARBA00009813"/>
    </source>
</evidence>
<gene>
    <name evidence="10" type="ORF">DET45_1037</name>
</gene>
<dbReference type="SUPFAM" id="SSF52833">
    <property type="entry name" value="Thioredoxin-like"/>
    <property type="match status" value="1"/>
</dbReference>
<feature type="signal peptide" evidence="7">
    <location>
        <begin position="1"/>
        <end position="28"/>
    </location>
</feature>
<proteinExistence type="inferred from homology"/>
<comment type="function">
    <text evidence="7">Required for disulfide bond formation in some periplasmic proteins. Acts by transferring its disulfide bond to other proteins and is reduced in the process.</text>
</comment>
<dbReference type="PANTHER" id="PTHR35272">
    <property type="entry name" value="THIOL:DISULFIDE INTERCHANGE PROTEIN DSBC-RELATED"/>
    <property type="match status" value="1"/>
</dbReference>
<dbReference type="CDD" id="cd03020">
    <property type="entry name" value="DsbA_DsbC_DsbG"/>
    <property type="match status" value="1"/>
</dbReference>
<reference evidence="10 11" key="1">
    <citation type="submission" date="2018-05" db="EMBL/GenBank/DDBJ databases">
        <title>Freshwater and sediment microbial communities from various areas in North America, analyzing microbe dynamics in response to fracking.</title>
        <authorList>
            <person name="Lamendella R."/>
        </authorList>
    </citation>
    <scope>NUCLEOTIDE SEQUENCE [LARGE SCALE GENOMIC DNA]</scope>
    <source>
        <strain evidence="10 11">125B1</strain>
    </source>
</reference>
<dbReference type="Proteomes" id="UP000246964">
    <property type="component" value="Unassembled WGS sequence"/>
</dbReference>
<evidence type="ECO:0000256" key="3">
    <source>
        <dbReference type="ARBA" id="ARBA00022729"/>
    </source>
</evidence>
<evidence type="ECO:0000256" key="4">
    <source>
        <dbReference type="ARBA" id="ARBA00022764"/>
    </source>
</evidence>
<accession>A0A317Q912</accession>
<evidence type="ECO:0000256" key="5">
    <source>
        <dbReference type="ARBA" id="ARBA00023157"/>
    </source>
</evidence>
<keyword evidence="3 7" id="KW-0732">Signal</keyword>
<feature type="domain" description="Thioredoxin-like fold" evidence="9">
    <location>
        <begin position="122"/>
        <end position="245"/>
    </location>
</feature>
<comment type="caution">
    <text evidence="10">The sequence shown here is derived from an EMBL/GenBank/DDBJ whole genome shotgun (WGS) entry which is preliminary data.</text>
</comment>
<dbReference type="AlphaFoldDB" id="A0A317Q912"/>
<evidence type="ECO:0000259" key="9">
    <source>
        <dbReference type="Pfam" id="PF13098"/>
    </source>
</evidence>
<keyword evidence="11" id="KW-1185">Reference proteome</keyword>
<dbReference type="SUPFAM" id="SSF54423">
    <property type="entry name" value="DsbC/DsbG N-terminal domain-like"/>
    <property type="match status" value="1"/>
</dbReference>
<dbReference type="OrthoDB" id="12976at2"/>
<protein>
    <recommendedName>
        <fullName evidence="7">Thiol:disulfide interchange protein</fullName>
    </recommendedName>
</protein>
<feature type="domain" description="Disulphide bond isomerase DsbC/G N-terminal" evidence="8">
    <location>
        <begin position="43"/>
        <end position="92"/>
    </location>
</feature>
<dbReference type="Gene3D" id="3.10.450.70">
    <property type="entry name" value="Disulphide bond isomerase, DsbC/G, N-terminal"/>
    <property type="match status" value="1"/>
</dbReference>
<comment type="subcellular location">
    <subcellularLocation>
        <location evidence="1 7">Periplasm</location>
    </subcellularLocation>
</comment>
<dbReference type="InterPro" id="IPR033954">
    <property type="entry name" value="DiS-bond_Isoase_DsbC/G"/>
</dbReference>
<dbReference type="InterPro" id="IPR009094">
    <property type="entry name" value="DiS-bond_isomerase_DsbC/G_N_sf"/>
</dbReference>
<evidence type="ECO:0000259" key="8">
    <source>
        <dbReference type="Pfam" id="PF10411"/>
    </source>
</evidence>
<keyword evidence="5" id="KW-1015">Disulfide bond</keyword>
<comment type="similarity">
    <text evidence="2 7">Belongs to the thioredoxin family. DsbC subfamily.</text>
</comment>
<keyword evidence="4 7" id="KW-0574">Periplasm</keyword>
<dbReference type="InterPro" id="IPR051470">
    <property type="entry name" value="Thiol:disulfide_interchange"/>
</dbReference>
<dbReference type="InterPro" id="IPR012336">
    <property type="entry name" value="Thioredoxin-like_fold"/>
</dbReference>
<evidence type="ECO:0000313" key="11">
    <source>
        <dbReference type="Proteomes" id="UP000246964"/>
    </source>
</evidence>
<feature type="chain" id="PRO_5016189195" description="Thiol:disulfide interchange protein" evidence="7">
    <location>
        <begin position="29"/>
        <end position="247"/>
    </location>
</feature>
<dbReference type="RefSeq" id="WP_110075219.1">
    <property type="nucleotide sequence ID" value="NZ_QGTT01000003.1"/>
</dbReference>
<dbReference type="PANTHER" id="PTHR35272:SF3">
    <property type="entry name" value="THIOL:DISULFIDE INTERCHANGE PROTEIN DSBC"/>
    <property type="match status" value="1"/>
</dbReference>
<evidence type="ECO:0000256" key="1">
    <source>
        <dbReference type="ARBA" id="ARBA00004418"/>
    </source>
</evidence>
<evidence type="ECO:0000256" key="7">
    <source>
        <dbReference type="RuleBase" id="RU364038"/>
    </source>
</evidence>
<organism evidence="10 11">
    <name type="scientific">Pseudidiomarina maritima</name>
    <dbReference type="NCBI Taxonomy" id="519453"/>
    <lineage>
        <taxon>Bacteria</taxon>
        <taxon>Pseudomonadati</taxon>
        <taxon>Pseudomonadota</taxon>
        <taxon>Gammaproteobacteria</taxon>
        <taxon>Alteromonadales</taxon>
        <taxon>Idiomarinaceae</taxon>
        <taxon>Pseudidiomarina</taxon>
    </lineage>
</organism>
<dbReference type="Gene3D" id="3.40.30.10">
    <property type="entry name" value="Glutaredoxin"/>
    <property type="match status" value="1"/>
</dbReference>
<evidence type="ECO:0000256" key="6">
    <source>
        <dbReference type="ARBA" id="ARBA00023284"/>
    </source>
</evidence>
<dbReference type="Pfam" id="PF10411">
    <property type="entry name" value="DsbC_N"/>
    <property type="match status" value="1"/>
</dbReference>
<dbReference type="Pfam" id="PF13098">
    <property type="entry name" value="Thioredoxin_2"/>
    <property type="match status" value="1"/>
</dbReference>
<evidence type="ECO:0000313" key="10">
    <source>
        <dbReference type="EMBL" id="PWW14317.1"/>
    </source>
</evidence>